<dbReference type="HOGENOM" id="CLU_3304127_0_0_9"/>
<reference evidence="1 2" key="1">
    <citation type="journal article" date="2012" name="J. Biotechnol.">
        <title>Genome sequence of the plant growth promoting strain Bacillus amyloliquefaciens subsp. plantarum B9601-Y2 and expression of mersacidin and other secondary metabolites.</title>
        <authorList>
            <person name="He P."/>
            <person name="Hao K."/>
            <person name="Blom J."/>
            <person name="Ruckert C."/>
            <person name="Vater J."/>
            <person name="Mao Z."/>
            <person name="Wu Y."/>
            <person name="Hou M."/>
            <person name="He P."/>
            <person name="He Y."/>
            <person name="Borriss R."/>
        </authorList>
    </citation>
    <scope>NUCLEOTIDE SEQUENCE [LARGE SCALE GENOMIC DNA]</scope>
    <source>
        <strain evidence="1">Y2</strain>
    </source>
</reference>
<evidence type="ECO:0000313" key="1">
    <source>
        <dbReference type="EMBL" id="AFJ64117.1"/>
    </source>
</evidence>
<proteinExistence type="predicted"/>
<name>I2CBU3_BACAY</name>
<dbReference type="KEGG" id="bqy:MUS_4284"/>
<dbReference type="PATRIC" id="fig|1126211.3.peg.4073"/>
<accession>I2CBU3</accession>
<dbReference type="AlphaFoldDB" id="I2CBU3"/>
<organism evidence="1 2">
    <name type="scientific">Bacillus amyloliquefaciens (strain Y2)</name>
    <name type="common">Bacillus amyloliquefaciens subsp. plantarum (strain B9601-Y2)</name>
    <dbReference type="NCBI Taxonomy" id="1155777"/>
    <lineage>
        <taxon>Bacteria</taxon>
        <taxon>Bacillati</taxon>
        <taxon>Bacillota</taxon>
        <taxon>Bacilli</taxon>
        <taxon>Bacillales</taxon>
        <taxon>Bacillaceae</taxon>
        <taxon>Bacillus</taxon>
        <taxon>Bacillus amyloliquefaciens group</taxon>
    </lineage>
</organism>
<dbReference type="EMBL" id="CP003332">
    <property type="protein sequence ID" value="AFJ64117.1"/>
    <property type="molecule type" value="Genomic_DNA"/>
</dbReference>
<evidence type="ECO:0000313" key="2">
    <source>
        <dbReference type="Proteomes" id="UP000002878"/>
    </source>
</evidence>
<protein>
    <submittedName>
        <fullName evidence="1">Uncharacterized protein</fullName>
    </submittedName>
</protein>
<dbReference type="Proteomes" id="UP000002878">
    <property type="component" value="Chromosome"/>
</dbReference>
<sequence>MYPLRFKKQLSGYFPGNGYNRFCRHKKKTLRAGRGILFI</sequence>
<gene>
    <name evidence="1" type="ORF">MUS_4284</name>
</gene>